<name>A0AA47MZF2_MERPO</name>
<proteinExistence type="predicted"/>
<dbReference type="Proteomes" id="UP001174136">
    <property type="component" value="Unassembled WGS sequence"/>
</dbReference>
<evidence type="ECO:0000313" key="5">
    <source>
        <dbReference type="Proteomes" id="UP001174136"/>
    </source>
</evidence>
<dbReference type="SMART" id="SM00314">
    <property type="entry name" value="RA"/>
    <property type="match status" value="1"/>
</dbReference>
<dbReference type="PANTHER" id="PTHR15286:SF11">
    <property type="entry name" value="RAS ASSOCIATION DOMAIN-CONTAINING PROTEIN 7"/>
    <property type="match status" value="1"/>
</dbReference>
<dbReference type="Gene3D" id="3.10.20.90">
    <property type="entry name" value="Phosphatidylinositol 3-kinase Catalytic Subunit, Chain A, domain 1"/>
    <property type="match status" value="1"/>
</dbReference>
<feature type="compositionally biased region" description="Basic and acidic residues" evidence="2">
    <location>
        <begin position="92"/>
        <end position="107"/>
    </location>
</feature>
<dbReference type="PANTHER" id="PTHR15286">
    <property type="entry name" value="RAS-ASSOCIATING DOMAIN CONTAINING PROTEIN"/>
    <property type="match status" value="1"/>
</dbReference>
<dbReference type="InterPro" id="IPR029071">
    <property type="entry name" value="Ubiquitin-like_domsf"/>
</dbReference>
<dbReference type="InterPro" id="IPR000159">
    <property type="entry name" value="RA_dom"/>
</dbReference>
<evidence type="ECO:0000256" key="1">
    <source>
        <dbReference type="SAM" id="Coils"/>
    </source>
</evidence>
<keyword evidence="1" id="KW-0175">Coiled coil</keyword>
<evidence type="ECO:0000259" key="3">
    <source>
        <dbReference type="PROSITE" id="PS50200"/>
    </source>
</evidence>
<comment type="caution">
    <text evidence="4">The sequence shown here is derived from an EMBL/GenBank/DDBJ whole genome shotgun (WGS) entry which is preliminary data.</text>
</comment>
<dbReference type="EMBL" id="JAOPHQ010001752">
    <property type="protein sequence ID" value="KAK0149472.1"/>
    <property type="molecule type" value="Genomic_DNA"/>
</dbReference>
<organism evidence="4 5">
    <name type="scientific">Merluccius polli</name>
    <name type="common">Benguela hake</name>
    <name type="synonym">Merluccius cadenati</name>
    <dbReference type="NCBI Taxonomy" id="89951"/>
    <lineage>
        <taxon>Eukaryota</taxon>
        <taxon>Metazoa</taxon>
        <taxon>Chordata</taxon>
        <taxon>Craniata</taxon>
        <taxon>Vertebrata</taxon>
        <taxon>Euteleostomi</taxon>
        <taxon>Actinopterygii</taxon>
        <taxon>Neopterygii</taxon>
        <taxon>Teleostei</taxon>
        <taxon>Neoteleostei</taxon>
        <taxon>Acanthomorphata</taxon>
        <taxon>Zeiogadaria</taxon>
        <taxon>Gadariae</taxon>
        <taxon>Gadiformes</taxon>
        <taxon>Gadoidei</taxon>
        <taxon>Merlucciidae</taxon>
        <taxon>Merluccius</taxon>
    </lineage>
</organism>
<feature type="domain" description="Ras-associating" evidence="3">
    <location>
        <begin position="1"/>
        <end position="82"/>
    </location>
</feature>
<feature type="coiled-coil region" evidence="1">
    <location>
        <begin position="311"/>
        <end position="345"/>
    </location>
</feature>
<reference evidence="4" key="1">
    <citation type="journal article" date="2023" name="Front. Mar. Sci.">
        <title>A new Merluccius polli reference genome to investigate the effects of global change in West African waters.</title>
        <authorList>
            <person name="Mateo J.L."/>
            <person name="Blanco-Fernandez C."/>
            <person name="Garcia-Vazquez E."/>
            <person name="Machado-Schiaffino G."/>
        </authorList>
    </citation>
    <scope>NUCLEOTIDE SEQUENCE</scope>
    <source>
        <strain evidence="4">C29</strain>
        <tissue evidence="4">Fin</tissue>
    </source>
</reference>
<dbReference type="PROSITE" id="PS50200">
    <property type="entry name" value="RA"/>
    <property type="match status" value="1"/>
</dbReference>
<evidence type="ECO:0000313" key="4">
    <source>
        <dbReference type="EMBL" id="KAK0149472.1"/>
    </source>
</evidence>
<dbReference type="GO" id="GO:0007165">
    <property type="term" value="P:signal transduction"/>
    <property type="evidence" value="ECO:0007669"/>
    <property type="project" value="InterPro"/>
</dbReference>
<keyword evidence="5" id="KW-1185">Reference proteome</keyword>
<feature type="region of interest" description="Disordered" evidence="2">
    <location>
        <begin position="84"/>
        <end position="176"/>
    </location>
</feature>
<protein>
    <submittedName>
        <fullName evidence="4">Ras association domain-containing protein 8</fullName>
    </submittedName>
</protein>
<dbReference type="InterPro" id="IPR033593">
    <property type="entry name" value="N-RASSF"/>
</dbReference>
<dbReference type="SUPFAM" id="SSF54236">
    <property type="entry name" value="Ubiquitin-like"/>
    <property type="match status" value="1"/>
</dbReference>
<gene>
    <name evidence="4" type="primary">Rassf8</name>
    <name evidence="4" type="ORF">N1851_009807</name>
</gene>
<dbReference type="AlphaFoldDB" id="A0AA47MZF2"/>
<sequence length="412" mass="46330">MELKVWVDGVLRVVCGLSYTTSCQDVVIALAQAIGQTGRYVLILKLRGTERQLVATDCPLQAVAQLGQQATEVQFILRRTGLALSNGPDGSETERKQQLPRHPEPAHLGHSHPQKALSFHLGPSTFPRRRERKNGAYSPSPRGSPEPRASPVSFQEPVDSTVKVRRGSSRRSKEESFRQILKQQLRLQDLEAQLQALEFELWECERSSSPAPVPTPGLLAEDLEVLEMRARQNEAELMHGEHWEEQLEVEINLEKDMHRCLDTINTSVDEHSSRLQQLEAHSAQLGQDLKLEGHRLSSQAASEDSTLGSLKQELQNRLQQGKELTASLIEKEEELQAVMAMLEERYQLIDECNKDLRQFKLQQFIQQTGVTPDPPYTDLSLWDHPHPPPPSAKYLSNAGIMEDDLAEAVSVC</sequence>
<dbReference type="Pfam" id="PF00788">
    <property type="entry name" value="RA"/>
    <property type="match status" value="1"/>
</dbReference>
<accession>A0AA47MZF2</accession>
<evidence type="ECO:0000256" key="2">
    <source>
        <dbReference type="SAM" id="MobiDB-lite"/>
    </source>
</evidence>